<dbReference type="PROSITE" id="PS51196">
    <property type="entry name" value="SECA_MOTOR_DEAD"/>
    <property type="match status" value="1"/>
</dbReference>
<comment type="function">
    <text evidence="12">Part of the Sec protein translocase complex. Interacts with the SecYEG preprotein conducting channel. Has a central role in coupling the hydrolysis of ATP to the transfer of proteins into and across the cell membrane, serving as an ATP-driven molecular motor driving the stepwise translocation of polypeptide chains across the membrane.</text>
</comment>
<dbReference type="SMART" id="SM00957">
    <property type="entry name" value="SecA_DEAD"/>
    <property type="match status" value="1"/>
</dbReference>
<evidence type="ECO:0000256" key="7">
    <source>
        <dbReference type="ARBA" id="ARBA00022840"/>
    </source>
</evidence>
<dbReference type="InterPro" id="IPR036670">
    <property type="entry name" value="SecA_X-link_sf"/>
</dbReference>
<evidence type="ECO:0000256" key="6">
    <source>
        <dbReference type="ARBA" id="ARBA00022741"/>
    </source>
</evidence>
<dbReference type="RefSeq" id="WP_233727595.1">
    <property type="nucleotide sequence ID" value="NZ_JAJVCN010000002.1"/>
</dbReference>
<evidence type="ECO:0000256" key="11">
    <source>
        <dbReference type="ARBA" id="ARBA00023136"/>
    </source>
</evidence>
<name>A0ABS8ZHG6_9PSEU</name>
<evidence type="ECO:0000256" key="4">
    <source>
        <dbReference type="ARBA" id="ARBA00022475"/>
    </source>
</evidence>
<dbReference type="CDD" id="cd18803">
    <property type="entry name" value="SF2_C_secA"/>
    <property type="match status" value="1"/>
</dbReference>
<comment type="catalytic activity">
    <reaction evidence="12">
        <text>ATP + H2O + cellular proteinSide 1 = ADP + phosphate + cellular proteinSide 2.</text>
        <dbReference type="EC" id="7.4.2.8"/>
    </reaction>
</comment>
<keyword evidence="11 12" id="KW-0472">Membrane</keyword>
<dbReference type="InterPro" id="IPR020937">
    <property type="entry name" value="SecA_CS"/>
</dbReference>
<dbReference type="Gene3D" id="3.40.50.300">
    <property type="entry name" value="P-loop containing nucleotide triphosphate hydrolases"/>
    <property type="match status" value="3"/>
</dbReference>
<evidence type="ECO:0000256" key="1">
    <source>
        <dbReference type="ARBA" id="ARBA00004170"/>
    </source>
</evidence>
<keyword evidence="3 12" id="KW-0813">Transport</keyword>
<dbReference type="InterPro" id="IPR044722">
    <property type="entry name" value="SecA_SF2_C"/>
</dbReference>
<gene>
    <name evidence="12 18" type="primary">secA</name>
    <name evidence="18" type="ORF">LWC34_25095</name>
</gene>
<feature type="binding site" evidence="12">
    <location>
        <position position="84"/>
    </location>
    <ligand>
        <name>ATP</name>
        <dbReference type="ChEBI" id="CHEBI:30616"/>
    </ligand>
</feature>
<dbReference type="PRINTS" id="PR00906">
    <property type="entry name" value="SECA"/>
</dbReference>
<dbReference type="InterPro" id="IPR001650">
    <property type="entry name" value="Helicase_C-like"/>
</dbReference>
<evidence type="ECO:0000256" key="13">
    <source>
        <dbReference type="RuleBase" id="RU003874"/>
    </source>
</evidence>
<feature type="compositionally biased region" description="Basic and acidic residues" evidence="14">
    <location>
        <begin position="1032"/>
        <end position="1043"/>
    </location>
</feature>
<keyword evidence="5 12" id="KW-0963">Cytoplasm</keyword>
<evidence type="ECO:0000256" key="9">
    <source>
        <dbReference type="ARBA" id="ARBA00022967"/>
    </source>
</evidence>
<sequence length="1118" mass="125968">MVLARILRAGEGKTLKRLRNIKDHINALEEDVVNLTDDELRAKTAEFKSRFQEGEDLDDLLPEAFAVVREGAKRVLNQRHYDVQIMGGAALHLGMVAEMKTGEGKTLTCVLPAYLNAIAGRGVHVVTVNDYLVERDAEWMGRIHRFLGLTVGTILSDKTPEQRREAYNCDVTYGTNNEFGFDYLRDNMAHSIDECVQREHYFAIVDEVDSILIDEARTPLIISGPADQSSRWYQEFARLAPLMRRDIHYEVDERKRTVGVTEAGVALIEDQLGMENLYDSANTPLVGYMNNALKAKELFKRDKDYIVRNGEVLIVDEFTGRVLAGRRYNEGMHQAIEAKERVEIKAESQTFATVTLQNYFRLYEKLAGMTGTAQTEAAELHQTYKLPVVPIPPNKPMIRKDQSDLIYKTEQAKFEAVAEDIAERHQKGQPVLVGTTSVERSEYLSKLLLKMGIPHEVLNAKNHKREAAIIAQAGQKGAVTIATNMAGRGTDIVLGGGEIHVEHDEDVPEEEREGDLAGDPAHVQATRIATERAEEKARAAAEKNTKPIATDAREEALGNLGRTLREILNATDAVAEQKTMVARVGGSGKVEDIYFKRRDTAFDQLELKVRDGVERVLRKHADLPTDGVADKAADEALTVVKKQTERSSKRDRGVDEEEREAKLEQAVGSAVYDVVHTALYDKQFQAVRGSMFDQKVYDATYTEAYETASASRNEIAELGGLYVLGTERHESRRIDNQLRGRSGRQGDPGESRFYLSLGDELMRRFNAVMVERVMTTLRVPDDMPIEAKMVTRAIKSAQTQVEQQNFEIRKNVLKYDDVMNEQRKVVYAERRKVLEGDDVRPEIETMMRDVVSDYIDQETSDGYAEDWDHKRLWSAFKQLYPVKVTWEELAEDDEMDLDAEHLKEAIGQDIMRAYEEREASIDGQFGEGVMRNLERQILLQVLDRKWREHLYEMDYLKEGIGLRAMAQRDPLIEYQREGYDMFQSMLDGLKEETVQHLFSVRIEAEAPPQQQPVQPAEVPAAFARAAQAAQARADDSNGRHRLQDPPPAPPQPQVPPAFRGGNQQPQQLNYSGPSEDGGVESHTEGADGGGDGSQSGTRRERRAAARANAKKGRKGPRR</sequence>
<dbReference type="CDD" id="cd09300">
    <property type="entry name" value="DEAD-like_helicase_C"/>
    <property type="match status" value="1"/>
</dbReference>
<feature type="region of interest" description="Disordered" evidence="14">
    <location>
        <begin position="641"/>
        <end position="660"/>
    </location>
</feature>
<evidence type="ECO:0000313" key="18">
    <source>
        <dbReference type="EMBL" id="MCE7006086.1"/>
    </source>
</evidence>
<dbReference type="EC" id="7.4.2.8" evidence="12"/>
<feature type="domain" description="Helicase C-terminal" evidence="16">
    <location>
        <begin position="413"/>
        <end position="585"/>
    </location>
</feature>
<evidence type="ECO:0000259" key="17">
    <source>
        <dbReference type="PROSITE" id="PS51196"/>
    </source>
</evidence>
<dbReference type="PANTHER" id="PTHR30612:SF0">
    <property type="entry name" value="CHLOROPLAST PROTEIN-TRANSPORTING ATPASE"/>
    <property type="match status" value="1"/>
</dbReference>
<dbReference type="HAMAP" id="MF_01382">
    <property type="entry name" value="SecA"/>
    <property type="match status" value="1"/>
</dbReference>
<dbReference type="Pfam" id="PF21090">
    <property type="entry name" value="P-loop_SecA"/>
    <property type="match status" value="2"/>
</dbReference>
<evidence type="ECO:0000256" key="8">
    <source>
        <dbReference type="ARBA" id="ARBA00022927"/>
    </source>
</evidence>
<dbReference type="Pfam" id="PF07516">
    <property type="entry name" value="SecA_SW"/>
    <property type="match status" value="1"/>
</dbReference>
<dbReference type="InterPro" id="IPR000185">
    <property type="entry name" value="SecA"/>
</dbReference>
<evidence type="ECO:0000259" key="16">
    <source>
        <dbReference type="PROSITE" id="PS51194"/>
    </source>
</evidence>
<comment type="caution">
    <text evidence="18">The sequence shown here is derived from an EMBL/GenBank/DDBJ whole genome shotgun (WGS) entry which is preliminary data.</text>
</comment>
<reference evidence="18 19" key="1">
    <citation type="submission" date="2021-12" db="EMBL/GenBank/DDBJ databases">
        <title>Genome sequence of Kibdelosporangium philippinense ATCC 49844.</title>
        <authorList>
            <person name="Fedorov E.A."/>
            <person name="Omeragic M."/>
            <person name="Shalygina K.F."/>
            <person name="Maclea K.S."/>
        </authorList>
    </citation>
    <scope>NUCLEOTIDE SEQUENCE [LARGE SCALE GENOMIC DNA]</scope>
    <source>
        <strain evidence="18 19">ATCC 49844</strain>
    </source>
</reference>
<evidence type="ECO:0000256" key="14">
    <source>
        <dbReference type="SAM" id="MobiDB-lite"/>
    </source>
</evidence>
<feature type="binding site" evidence="12">
    <location>
        <position position="491"/>
    </location>
    <ligand>
        <name>ATP</name>
        <dbReference type="ChEBI" id="CHEBI:30616"/>
    </ligand>
</feature>
<feature type="binding site" evidence="12">
    <location>
        <begin position="102"/>
        <end position="106"/>
    </location>
    <ligand>
        <name>ATP</name>
        <dbReference type="ChEBI" id="CHEBI:30616"/>
    </ligand>
</feature>
<evidence type="ECO:0000256" key="5">
    <source>
        <dbReference type="ARBA" id="ARBA00022490"/>
    </source>
</evidence>
<feature type="compositionally biased region" description="Polar residues" evidence="14">
    <location>
        <begin position="1061"/>
        <end position="1072"/>
    </location>
</feature>
<keyword evidence="4 12" id="KW-1003">Cell membrane</keyword>
<dbReference type="PANTHER" id="PTHR30612">
    <property type="entry name" value="SECA INNER MEMBRANE COMPONENT OF SEC PROTEIN SECRETION SYSTEM"/>
    <property type="match status" value="1"/>
</dbReference>
<dbReference type="NCBIfam" id="NF009538">
    <property type="entry name" value="PRK12904.1"/>
    <property type="match status" value="1"/>
</dbReference>
<organism evidence="18 19">
    <name type="scientific">Kibdelosporangium philippinense</name>
    <dbReference type="NCBI Taxonomy" id="211113"/>
    <lineage>
        <taxon>Bacteria</taxon>
        <taxon>Bacillati</taxon>
        <taxon>Actinomycetota</taxon>
        <taxon>Actinomycetes</taxon>
        <taxon>Pseudonocardiales</taxon>
        <taxon>Pseudonocardiaceae</taxon>
        <taxon>Kibdelosporangium</taxon>
    </lineage>
</organism>
<dbReference type="SUPFAM" id="SSF52540">
    <property type="entry name" value="P-loop containing nucleoside triphosphate hydrolases"/>
    <property type="match status" value="3"/>
</dbReference>
<evidence type="ECO:0000256" key="10">
    <source>
        <dbReference type="ARBA" id="ARBA00023010"/>
    </source>
</evidence>
<evidence type="ECO:0000256" key="3">
    <source>
        <dbReference type="ARBA" id="ARBA00022448"/>
    </source>
</evidence>
<keyword evidence="10 12" id="KW-0811">Translocation</keyword>
<feature type="compositionally biased region" description="Pro residues" evidence="14">
    <location>
        <begin position="1044"/>
        <end position="1055"/>
    </location>
</feature>
<keyword evidence="8 12" id="KW-0653">Protein transport</keyword>
<dbReference type="EMBL" id="JAJVCN010000002">
    <property type="protein sequence ID" value="MCE7006086.1"/>
    <property type="molecule type" value="Genomic_DNA"/>
</dbReference>
<proteinExistence type="inferred from homology"/>
<feature type="region of interest" description="Disordered" evidence="14">
    <location>
        <begin position="1005"/>
        <end position="1118"/>
    </location>
</feature>
<comment type="subcellular location">
    <subcellularLocation>
        <location evidence="12">Cell membrane</location>
        <topology evidence="12">Peripheral membrane protein</topology>
        <orientation evidence="12">Cytoplasmic side</orientation>
    </subcellularLocation>
    <subcellularLocation>
        <location evidence="12">Cytoplasm</location>
    </subcellularLocation>
    <subcellularLocation>
        <location evidence="1">Membrane</location>
        <topology evidence="1">Peripheral membrane protein</topology>
    </subcellularLocation>
    <text evidence="12">Distribution is 50-50.</text>
</comment>
<protein>
    <recommendedName>
        <fullName evidence="12 13">Protein translocase subunit SecA</fullName>
        <ecNumber evidence="12">7.4.2.8</ecNumber>
    </recommendedName>
</protein>
<dbReference type="NCBIfam" id="TIGR00963">
    <property type="entry name" value="secA"/>
    <property type="match status" value="1"/>
</dbReference>
<dbReference type="Gene3D" id="3.90.1440.10">
    <property type="entry name" value="SecA, preprotein cross-linking domain"/>
    <property type="match status" value="1"/>
</dbReference>
<dbReference type="InterPro" id="IPR014001">
    <property type="entry name" value="Helicase_ATP-bd"/>
</dbReference>
<dbReference type="Gene3D" id="1.10.3060.10">
    <property type="entry name" value="Helical scaffold and wing domains of SecA"/>
    <property type="match status" value="1"/>
</dbReference>
<dbReference type="InterPro" id="IPR027417">
    <property type="entry name" value="P-loop_NTPase"/>
</dbReference>
<evidence type="ECO:0000259" key="15">
    <source>
        <dbReference type="PROSITE" id="PS51192"/>
    </source>
</evidence>
<dbReference type="PROSITE" id="PS51194">
    <property type="entry name" value="HELICASE_CTER"/>
    <property type="match status" value="1"/>
</dbReference>
<dbReference type="InterPro" id="IPR011115">
    <property type="entry name" value="SecA_DEAD"/>
</dbReference>
<comment type="subunit">
    <text evidence="12">Monomer and homodimer. Part of the essential Sec protein translocation apparatus which comprises SecA, SecYEG and auxiliary proteins SecDF. Other proteins may also be involved.</text>
</comment>
<dbReference type="CDD" id="cd17928">
    <property type="entry name" value="DEXDc_SecA"/>
    <property type="match status" value="1"/>
</dbReference>
<dbReference type="InterPro" id="IPR036266">
    <property type="entry name" value="SecA_Wing/Scaffold_sf"/>
</dbReference>
<keyword evidence="19" id="KW-1185">Reference proteome</keyword>
<feature type="domain" description="SecA family profile" evidence="17">
    <location>
        <begin position="1"/>
        <end position="786"/>
    </location>
</feature>
<dbReference type="InterPro" id="IPR014018">
    <property type="entry name" value="SecA_motor_DEAD"/>
</dbReference>
<feature type="compositionally biased region" description="Low complexity" evidence="14">
    <location>
        <begin position="1005"/>
        <end position="1031"/>
    </location>
</feature>
<comment type="similarity">
    <text evidence="2 12 13">Belongs to the SecA family.</text>
</comment>
<evidence type="ECO:0000313" key="19">
    <source>
        <dbReference type="Proteomes" id="UP001521150"/>
    </source>
</evidence>
<dbReference type="Pfam" id="PF01043">
    <property type="entry name" value="SecA_PP_bind"/>
    <property type="match status" value="1"/>
</dbReference>
<feature type="domain" description="Helicase ATP-binding" evidence="15">
    <location>
        <begin position="86"/>
        <end position="244"/>
    </location>
</feature>
<dbReference type="SUPFAM" id="SSF81886">
    <property type="entry name" value="Helical scaffold and wing domains of SecA"/>
    <property type="match status" value="1"/>
</dbReference>
<keyword evidence="9 12" id="KW-1278">Translocase</keyword>
<evidence type="ECO:0000256" key="12">
    <source>
        <dbReference type="HAMAP-Rule" id="MF_01382"/>
    </source>
</evidence>
<feature type="compositionally biased region" description="Basic and acidic residues" evidence="14">
    <location>
        <begin position="642"/>
        <end position="660"/>
    </location>
</feature>
<dbReference type="PROSITE" id="PS01312">
    <property type="entry name" value="SECA"/>
    <property type="match status" value="1"/>
</dbReference>
<keyword evidence="7 12" id="KW-0067">ATP-binding</keyword>
<dbReference type="Pfam" id="PF07517">
    <property type="entry name" value="SecA_DEAD"/>
    <property type="match status" value="1"/>
</dbReference>
<dbReference type="InterPro" id="IPR011116">
    <property type="entry name" value="SecA_Wing/Scaffold"/>
</dbReference>
<dbReference type="SMART" id="SM00958">
    <property type="entry name" value="SecA_PP_bind"/>
    <property type="match status" value="1"/>
</dbReference>
<dbReference type="SUPFAM" id="SSF81767">
    <property type="entry name" value="Pre-protein crosslinking domain of SecA"/>
    <property type="match status" value="1"/>
</dbReference>
<feature type="compositionally biased region" description="Basic residues" evidence="14">
    <location>
        <begin position="1108"/>
        <end position="1118"/>
    </location>
</feature>
<dbReference type="Proteomes" id="UP001521150">
    <property type="component" value="Unassembled WGS sequence"/>
</dbReference>
<evidence type="ECO:0000256" key="2">
    <source>
        <dbReference type="ARBA" id="ARBA00007650"/>
    </source>
</evidence>
<accession>A0ABS8ZHG6</accession>
<dbReference type="InterPro" id="IPR011130">
    <property type="entry name" value="SecA_preprotein_X-link_dom"/>
</dbReference>
<dbReference type="PROSITE" id="PS51192">
    <property type="entry name" value="HELICASE_ATP_BIND_1"/>
    <property type="match status" value="1"/>
</dbReference>
<keyword evidence="6 12" id="KW-0547">Nucleotide-binding</keyword>